<keyword evidence="2" id="KW-0285">Flavoprotein</keyword>
<dbReference type="Gene3D" id="3.50.50.60">
    <property type="entry name" value="FAD/NAD(P)-binding domain"/>
    <property type="match status" value="2"/>
</dbReference>
<dbReference type="EMBL" id="JAERTX010000003">
    <property type="protein sequence ID" value="MBM9459026.1"/>
    <property type="molecule type" value="Genomic_DNA"/>
</dbReference>
<dbReference type="GO" id="GO:0050660">
    <property type="term" value="F:flavin adenine dinucleotide binding"/>
    <property type="evidence" value="ECO:0007669"/>
    <property type="project" value="InterPro"/>
</dbReference>
<evidence type="ECO:0000256" key="1">
    <source>
        <dbReference type="ARBA" id="ARBA00010139"/>
    </source>
</evidence>
<dbReference type="RefSeq" id="WP_205290326.1">
    <property type="nucleotide sequence ID" value="NZ_CP074406.1"/>
</dbReference>
<dbReference type="GO" id="GO:0050661">
    <property type="term" value="F:NADP binding"/>
    <property type="evidence" value="ECO:0007669"/>
    <property type="project" value="InterPro"/>
</dbReference>
<dbReference type="SUPFAM" id="SSF51905">
    <property type="entry name" value="FAD/NAD(P)-binding domain"/>
    <property type="match status" value="2"/>
</dbReference>
<keyword evidence="6" id="KW-1185">Reference proteome</keyword>
<dbReference type="InterPro" id="IPR036188">
    <property type="entry name" value="FAD/NAD-bd_sf"/>
</dbReference>
<evidence type="ECO:0000256" key="3">
    <source>
        <dbReference type="ARBA" id="ARBA00022827"/>
    </source>
</evidence>
<comment type="similarity">
    <text evidence="1">Belongs to the FAD-binding monooxygenase family.</text>
</comment>
<keyword evidence="3" id="KW-0274">FAD</keyword>
<dbReference type="Pfam" id="PF00743">
    <property type="entry name" value="FMO-like"/>
    <property type="match status" value="1"/>
</dbReference>
<gene>
    <name evidence="5" type="ORF">JK386_03860</name>
</gene>
<dbReference type="InterPro" id="IPR051209">
    <property type="entry name" value="FAD-bind_Monooxygenase_sf"/>
</dbReference>
<dbReference type="AlphaFoldDB" id="A0A939BUM4"/>
<evidence type="ECO:0000256" key="4">
    <source>
        <dbReference type="ARBA" id="ARBA00023002"/>
    </source>
</evidence>
<evidence type="ECO:0000313" key="6">
    <source>
        <dbReference type="Proteomes" id="UP000663791"/>
    </source>
</evidence>
<dbReference type="GO" id="GO:0004499">
    <property type="term" value="F:N,N-dimethylaniline monooxygenase activity"/>
    <property type="evidence" value="ECO:0007669"/>
    <property type="project" value="InterPro"/>
</dbReference>
<evidence type="ECO:0000313" key="5">
    <source>
        <dbReference type="EMBL" id="MBM9459026.1"/>
    </source>
</evidence>
<dbReference type="PANTHER" id="PTHR42877:SF4">
    <property type="entry name" value="FAD_NAD(P)-BINDING DOMAIN-CONTAINING PROTEIN-RELATED"/>
    <property type="match status" value="1"/>
</dbReference>
<protein>
    <submittedName>
        <fullName evidence="5">NAD(P)/FAD-dependent oxidoreductase</fullName>
    </submittedName>
</protein>
<evidence type="ECO:0000256" key="2">
    <source>
        <dbReference type="ARBA" id="ARBA00022630"/>
    </source>
</evidence>
<accession>A0A939BUM4</accession>
<reference evidence="5" key="1">
    <citation type="submission" date="2021-01" db="EMBL/GenBank/DDBJ databases">
        <title>Novel species in genus Nocardioides.</title>
        <authorList>
            <person name="Zhang G."/>
        </authorList>
    </citation>
    <scope>NUCLEOTIDE SEQUENCE</scope>
    <source>
        <strain evidence="5">Zg-536</strain>
    </source>
</reference>
<keyword evidence="4" id="KW-0560">Oxidoreductase</keyword>
<dbReference type="PRINTS" id="PR00419">
    <property type="entry name" value="ADXRDTASE"/>
</dbReference>
<comment type="caution">
    <text evidence="5">The sequence shown here is derived from an EMBL/GenBank/DDBJ whole genome shotgun (WGS) entry which is preliminary data.</text>
</comment>
<sequence>MKQTTAPSVIIIGAGFGGLATAHHLRTAGVRDITILERADDVGGVWRDNTYPGAACDVPSVLYSWSFAPKHDWSHRYARQGEIHRYIREHAQSSGLLDLVRTNAEVAGADWDADTAQWVVRLADGEELRSDVLISAVGQLSRPAIPKIPGLESFTGPSFHSATWDHDVDLTGKRVGVIGTGASAIQFVPAIAPKVGEMTVFQRSAPYVVPKPDGTYSARSLRRFARFPQMHGVTRKAVFHLTEQLNKTLDDNGRLADLLTKAWQAHLRLQIKDPALRAKLVPDYDLGCKRLLFSNDWYPALARENVDVVTDSITAVEPGGIRTADGTLHEVDVLIHGTGFAATEFLAPMRITGPGGADLHEYWAEGGTRAHLGISVPKFPNFFILYGPNTNLGGSSILGMLEAQAGYISQAVRQIGQTGEPIAVREQPARAYDDEIQSRLASSVWTTCASWYREASGRISTNWPGTVAEYQRRTSRFDAAEFEQVGAVGTGDPAATAAR</sequence>
<name>A0A939BUM4_9ACTN</name>
<organism evidence="5 6">
    <name type="scientific">Nocardioides faecalis</name>
    <dbReference type="NCBI Taxonomy" id="2803858"/>
    <lineage>
        <taxon>Bacteria</taxon>
        <taxon>Bacillati</taxon>
        <taxon>Actinomycetota</taxon>
        <taxon>Actinomycetes</taxon>
        <taxon>Propionibacteriales</taxon>
        <taxon>Nocardioidaceae</taxon>
        <taxon>Nocardioides</taxon>
    </lineage>
</organism>
<dbReference type="PANTHER" id="PTHR42877">
    <property type="entry name" value="L-ORNITHINE N(5)-MONOOXYGENASE-RELATED"/>
    <property type="match status" value="1"/>
</dbReference>
<proteinExistence type="inferred from homology"/>
<dbReference type="InterPro" id="IPR020946">
    <property type="entry name" value="Flavin_mOase-like"/>
</dbReference>
<dbReference type="Proteomes" id="UP000663791">
    <property type="component" value="Unassembled WGS sequence"/>
</dbReference>